<reference evidence="1 2" key="1">
    <citation type="journal article" date="2021" name="Nat. Commun.">
        <title>Incipient diploidization of the medicinal plant Perilla within 10,000 years.</title>
        <authorList>
            <person name="Zhang Y."/>
            <person name="Shen Q."/>
            <person name="Leng L."/>
            <person name="Zhang D."/>
            <person name="Chen S."/>
            <person name="Shi Y."/>
            <person name="Ning Z."/>
            <person name="Chen S."/>
        </authorList>
    </citation>
    <scope>NUCLEOTIDE SEQUENCE [LARGE SCALE GENOMIC DNA]</scope>
    <source>
        <strain evidence="2">cv. PC099</strain>
    </source>
</reference>
<evidence type="ECO:0008006" key="3">
    <source>
        <dbReference type="Google" id="ProtNLM"/>
    </source>
</evidence>
<dbReference type="Proteomes" id="UP001190926">
    <property type="component" value="Unassembled WGS sequence"/>
</dbReference>
<dbReference type="PANTHER" id="PTHR33103:SF27">
    <property type="entry name" value="OS04G0594700 PROTEIN"/>
    <property type="match status" value="1"/>
</dbReference>
<protein>
    <recommendedName>
        <fullName evidence="3">DUF674 family protein</fullName>
    </recommendedName>
</protein>
<dbReference type="PANTHER" id="PTHR33103">
    <property type="entry name" value="OS01G0153900 PROTEIN"/>
    <property type="match status" value="1"/>
</dbReference>
<name>A0AAD4IPS6_PERFH</name>
<gene>
    <name evidence="1" type="ORF">C2S53_002119</name>
</gene>
<keyword evidence="2" id="KW-1185">Reference proteome</keyword>
<dbReference type="EMBL" id="SDAM02029552">
    <property type="protein sequence ID" value="KAH6756554.1"/>
    <property type="molecule type" value="Genomic_DNA"/>
</dbReference>
<dbReference type="AlphaFoldDB" id="A0AAD4IPS6"/>
<sequence>MSELAKDVKFSLKVMTNKQKTKVLFAEADRNFAEIILSFLMLPLGEIVRLVKKQYGDEEPVFGSLSTLYTGLSNLDDVHFWTDGGKKMLLNPRNSFFNQPIKYFRCANIDCKKKSSSPNVSIYYDSGICDCGKPLSRAMCEIEPKSQATDEGIFVGGLHFIVTDDLQMAPYEPGSMIQTFIDFGIVVTEGAELRNVTLGYKEAMDLLKGSLLSKTPLTDTILRVGNNTDCVPEDFHLLDVPSSTNSKSMTVTALIQRSTNKLLYVKAKEDFVDFILGFLTIPLGGVESLLKGKTSLKSIDNLFNTTANLIKDKHLMTKHTKEMLLEPQLPPFYVSKNMIFALSEQITPPIYHCVSITDTNRTVDKGFWMCYKDPKGDEGCYVKQPGMFMVSDNLTVIPLSVCSRDFIHDELKIPSSDVKEMEVQIGLKEGLSILKASLTSTSALTDGLMNPILKTQPNQ</sequence>
<proteinExistence type="predicted"/>
<comment type="caution">
    <text evidence="1">The sequence shown here is derived from an EMBL/GenBank/DDBJ whole genome shotgun (WGS) entry which is preliminary data.</text>
</comment>
<evidence type="ECO:0000313" key="2">
    <source>
        <dbReference type="Proteomes" id="UP001190926"/>
    </source>
</evidence>
<dbReference type="Pfam" id="PF05056">
    <property type="entry name" value="DUF674"/>
    <property type="match status" value="1"/>
</dbReference>
<dbReference type="InterPro" id="IPR007750">
    <property type="entry name" value="DUF674"/>
</dbReference>
<organism evidence="1 2">
    <name type="scientific">Perilla frutescens var. hirtella</name>
    <name type="common">Perilla citriodora</name>
    <name type="synonym">Perilla setoyensis</name>
    <dbReference type="NCBI Taxonomy" id="608512"/>
    <lineage>
        <taxon>Eukaryota</taxon>
        <taxon>Viridiplantae</taxon>
        <taxon>Streptophyta</taxon>
        <taxon>Embryophyta</taxon>
        <taxon>Tracheophyta</taxon>
        <taxon>Spermatophyta</taxon>
        <taxon>Magnoliopsida</taxon>
        <taxon>eudicotyledons</taxon>
        <taxon>Gunneridae</taxon>
        <taxon>Pentapetalae</taxon>
        <taxon>asterids</taxon>
        <taxon>lamiids</taxon>
        <taxon>Lamiales</taxon>
        <taxon>Lamiaceae</taxon>
        <taxon>Nepetoideae</taxon>
        <taxon>Elsholtzieae</taxon>
        <taxon>Perilla</taxon>
    </lineage>
</organism>
<accession>A0AAD4IPS6</accession>
<evidence type="ECO:0000313" key="1">
    <source>
        <dbReference type="EMBL" id="KAH6756554.1"/>
    </source>
</evidence>